<protein>
    <submittedName>
        <fullName evidence="2">Uncharacterized protein</fullName>
    </submittedName>
</protein>
<proteinExistence type="predicted"/>
<keyword evidence="1" id="KW-0732">Signal</keyword>
<evidence type="ECO:0000256" key="1">
    <source>
        <dbReference type="SAM" id="SignalP"/>
    </source>
</evidence>
<sequence>MKWFLIAFMLLYPIAASGGDIVSKDTIFETVSEDGTLYSVKSTSARGTYFWYEGGMRCVAKLAKKTLNVNCAETTYVFHEDSGDVFIRLNGAPAIVLQDAAIGNGMYKSIKRHAAMK</sequence>
<keyword evidence="3" id="KW-1185">Reference proteome</keyword>
<evidence type="ECO:0000313" key="2">
    <source>
        <dbReference type="EMBL" id="KAA0888771.1"/>
    </source>
</evidence>
<comment type="caution">
    <text evidence="2">The sequence shown here is derived from an EMBL/GenBank/DDBJ whole genome shotgun (WGS) entry which is preliminary data.</text>
</comment>
<dbReference type="EMBL" id="SRSD01000010">
    <property type="protein sequence ID" value="KAA0888771.1"/>
    <property type="molecule type" value="Genomic_DNA"/>
</dbReference>
<feature type="chain" id="PRO_5022788312" evidence="1">
    <location>
        <begin position="19"/>
        <end position="117"/>
    </location>
</feature>
<organism evidence="2 3">
    <name type="scientific">Oryzomonas rubra</name>
    <dbReference type="NCBI Taxonomy" id="2509454"/>
    <lineage>
        <taxon>Bacteria</taxon>
        <taxon>Pseudomonadati</taxon>
        <taxon>Thermodesulfobacteriota</taxon>
        <taxon>Desulfuromonadia</taxon>
        <taxon>Geobacterales</taxon>
        <taxon>Geobacteraceae</taxon>
        <taxon>Oryzomonas</taxon>
    </lineage>
</organism>
<evidence type="ECO:0000313" key="3">
    <source>
        <dbReference type="Proteomes" id="UP000324298"/>
    </source>
</evidence>
<reference evidence="2 3" key="1">
    <citation type="submission" date="2019-04" db="EMBL/GenBank/DDBJ databases">
        <title>Geobacter ruber sp. nov., ferric-reducing bacteria isolated from paddy soil.</title>
        <authorList>
            <person name="Xu Z."/>
            <person name="Masuda Y."/>
            <person name="Itoh H."/>
            <person name="Senoo K."/>
        </authorList>
    </citation>
    <scope>NUCLEOTIDE SEQUENCE [LARGE SCALE GENOMIC DNA]</scope>
    <source>
        <strain evidence="2 3">Red88</strain>
    </source>
</reference>
<gene>
    <name evidence="2" type="ORF">ET418_15435</name>
</gene>
<feature type="signal peptide" evidence="1">
    <location>
        <begin position="1"/>
        <end position="18"/>
    </location>
</feature>
<name>A0A5A9XAS3_9BACT</name>
<dbReference type="RefSeq" id="WP_149309101.1">
    <property type="nucleotide sequence ID" value="NZ_SRSD01000010.1"/>
</dbReference>
<dbReference type="AlphaFoldDB" id="A0A5A9XAS3"/>
<dbReference type="Proteomes" id="UP000324298">
    <property type="component" value="Unassembled WGS sequence"/>
</dbReference>
<accession>A0A5A9XAS3</accession>